<dbReference type="PANTHER" id="PTHR11210">
    <property type="entry name" value="RING BOX"/>
    <property type="match status" value="1"/>
</dbReference>
<evidence type="ECO:0000313" key="9">
    <source>
        <dbReference type="EMBL" id="KAG7373954.1"/>
    </source>
</evidence>
<feature type="compositionally biased region" description="Gly residues" evidence="7">
    <location>
        <begin position="139"/>
        <end position="149"/>
    </location>
</feature>
<dbReference type="InterPro" id="IPR024991">
    <property type="entry name" value="RING-H2_APC11"/>
</dbReference>
<reference evidence="9" key="1">
    <citation type="journal article" date="2021" name="Sci. Rep.">
        <title>Diploid genomic architecture of Nitzschia inconspicua, an elite biomass production diatom.</title>
        <authorList>
            <person name="Oliver A."/>
            <person name="Podell S."/>
            <person name="Pinowska A."/>
            <person name="Traller J.C."/>
            <person name="Smith S.R."/>
            <person name="McClure R."/>
            <person name="Beliaev A."/>
            <person name="Bohutskyi P."/>
            <person name="Hill E.A."/>
            <person name="Rabines A."/>
            <person name="Zheng H."/>
            <person name="Allen L.Z."/>
            <person name="Kuo A."/>
            <person name="Grigoriev I.V."/>
            <person name="Allen A.E."/>
            <person name="Hazlebeck D."/>
            <person name="Allen E.E."/>
        </authorList>
    </citation>
    <scope>NUCLEOTIDE SEQUENCE</scope>
    <source>
        <strain evidence="9">Hildebrandi</strain>
    </source>
</reference>
<dbReference type="FunFam" id="3.30.40.10:FF:000552">
    <property type="entry name" value="Anaphase promoting complex subunit, putative"/>
    <property type="match status" value="1"/>
</dbReference>
<dbReference type="GO" id="GO:0008270">
    <property type="term" value="F:zinc ion binding"/>
    <property type="evidence" value="ECO:0007669"/>
    <property type="project" value="UniProtKB-KW"/>
</dbReference>
<evidence type="ECO:0000256" key="7">
    <source>
        <dbReference type="SAM" id="MobiDB-lite"/>
    </source>
</evidence>
<keyword evidence="2 6" id="KW-0863">Zinc-finger</keyword>
<evidence type="ECO:0000256" key="1">
    <source>
        <dbReference type="ARBA" id="ARBA00022723"/>
    </source>
</evidence>
<evidence type="ECO:0000256" key="3">
    <source>
        <dbReference type="ARBA" id="ARBA00022786"/>
    </source>
</evidence>
<feature type="region of interest" description="Disordered" evidence="7">
    <location>
        <begin position="134"/>
        <end position="162"/>
    </location>
</feature>
<proteinExistence type="predicted"/>
<gene>
    <name evidence="9" type="ORF">IV203_013049</name>
</gene>
<dbReference type="EMBL" id="JAGRRH010000001">
    <property type="protein sequence ID" value="KAG7373954.1"/>
    <property type="molecule type" value="Genomic_DNA"/>
</dbReference>
<organism evidence="9 10">
    <name type="scientific">Nitzschia inconspicua</name>
    <dbReference type="NCBI Taxonomy" id="303405"/>
    <lineage>
        <taxon>Eukaryota</taxon>
        <taxon>Sar</taxon>
        <taxon>Stramenopiles</taxon>
        <taxon>Ochrophyta</taxon>
        <taxon>Bacillariophyta</taxon>
        <taxon>Bacillariophyceae</taxon>
        <taxon>Bacillariophycidae</taxon>
        <taxon>Bacillariales</taxon>
        <taxon>Bacillariaceae</taxon>
        <taxon>Nitzschia</taxon>
    </lineage>
</organism>
<dbReference type="InterPro" id="IPR051031">
    <property type="entry name" value="RING-box_E3_Ubiquitin_Ligase"/>
</dbReference>
<name>A0A9K3M4D9_9STRA</name>
<keyword evidence="1" id="KW-0479">Metal-binding</keyword>
<dbReference type="CDD" id="cd16456">
    <property type="entry name" value="RING-H2_APC11"/>
    <property type="match status" value="1"/>
</dbReference>
<protein>
    <submittedName>
        <fullName evidence="9">Anaphase-promoting complex subunit 11 RING-H2 finger-domain containing protein</fullName>
    </submittedName>
</protein>
<dbReference type="GO" id="GO:0097602">
    <property type="term" value="F:cullin family protein binding"/>
    <property type="evidence" value="ECO:0007669"/>
    <property type="project" value="InterPro"/>
</dbReference>
<keyword evidence="3" id="KW-0833">Ubl conjugation pathway</keyword>
<comment type="caution">
    <text evidence="9">The sequence shown here is derived from an EMBL/GenBank/DDBJ whole genome shotgun (WGS) entry which is preliminary data.</text>
</comment>
<feature type="compositionally biased region" description="Low complexity" evidence="7">
    <location>
        <begin position="151"/>
        <end position="162"/>
    </location>
</feature>
<keyword evidence="4" id="KW-0862">Zinc</keyword>
<sequence length="162" mass="17464">MLSRKRSSETPLVSAEKADMEIVEEGQGQDGSSFNVAVKPRPRLRVRIRRYHGVAKWTWNVGRGDEEEEEVCGICQSAFEGTPPGVKYPGDEAPVVFGVCGHAFHLQCVATWLNSSRQTCPICRADWEYGNSEQANNRSGGGGGGGGNQLTGSSTNDSTTTN</sequence>
<feature type="region of interest" description="Disordered" evidence="7">
    <location>
        <begin position="1"/>
        <end position="35"/>
    </location>
</feature>
<evidence type="ECO:0000256" key="6">
    <source>
        <dbReference type="PROSITE-ProRule" id="PRU00175"/>
    </source>
</evidence>
<keyword evidence="5" id="KW-0131">Cell cycle</keyword>
<dbReference type="GO" id="GO:0031145">
    <property type="term" value="P:anaphase-promoting complex-dependent catabolic process"/>
    <property type="evidence" value="ECO:0007669"/>
    <property type="project" value="InterPro"/>
</dbReference>
<dbReference type="InterPro" id="IPR001841">
    <property type="entry name" value="Znf_RING"/>
</dbReference>
<dbReference type="SMART" id="SM00184">
    <property type="entry name" value="RING"/>
    <property type="match status" value="1"/>
</dbReference>
<dbReference type="GO" id="GO:0061630">
    <property type="term" value="F:ubiquitin protein ligase activity"/>
    <property type="evidence" value="ECO:0007669"/>
    <property type="project" value="InterPro"/>
</dbReference>
<evidence type="ECO:0000256" key="4">
    <source>
        <dbReference type="ARBA" id="ARBA00022833"/>
    </source>
</evidence>
<accession>A0A9K3M4D9</accession>
<dbReference type="Pfam" id="PF12861">
    <property type="entry name" value="zf-ANAPC11"/>
    <property type="match status" value="1"/>
</dbReference>
<dbReference type="Proteomes" id="UP000693970">
    <property type="component" value="Unassembled WGS sequence"/>
</dbReference>
<dbReference type="AlphaFoldDB" id="A0A9K3M4D9"/>
<evidence type="ECO:0000313" key="10">
    <source>
        <dbReference type="Proteomes" id="UP000693970"/>
    </source>
</evidence>
<evidence type="ECO:0000256" key="2">
    <source>
        <dbReference type="ARBA" id="ARBA00022771"/>
    </source>
</evidence>
<dbReference type="GO" id="GO:0005680">
    <property type="term" value="C:anaphase-promoting complex"/>
    <property type="evidence" value="ECO:0007669"/>
    <property type="project" value="InterPro"/>
</dbReference>
<dbReference type="PROSITE" id="PS50089">
    <property type="entry name" value="ZF_RING_2"/>
    <property type="match status" value="1"/>
</dbReference>
<keyword evidence="10" id="KW-1185">Reference proteome</keyword>
<evidence type="ECO:0000259" key="8">
    <source>
        <dbReference type="PROSITE" id="PS50089"/>
    </source>
</evidence>
<reference evidence="9" key="2">
    <citation type="submission" date="2021-04" db="EMBL/GenBank/DDBJ databases">
        <authorList>
            <person name="Podell S."/>
        </authorList>
    </citation>
    <scope>NUCLEOTIDE SEQUENCE</scope>
    <source>
        <strain evidence="9">Hildebrandi</strain>
    </source>
</reference>
<dbReference type="OrthoDB" id="1681166at2759"/>
<evidence type="ECO:0000256" key="5">
    <source>
        <dbReference type="ARBA" id="ARBA00023306"/>
    </source>
</evidence>
<feature type="domain" description="RING-type" evidence="8">
    <location>
        <begin position="72"/>
        <end position="124"/>
    </location>
</feature>